<accession>X0XLS0</accession>
<comment type="caution">
    <text evidence="1">The sequence shown here is derived from an EMBL/GenBank/DDBJ whole genome shotgun (WGS) entry which is preliminary data.</text>
</comment>
<name>X0XLS0_9ZZZZ</name>
<proteinExistence type="predicted"/>
<dbReference type="EMBL" id="BARS01056609">
    <property type="protein sequence ID" value="GAG44124.1"/>
    <property type="molecule type" value="Genomic_DNA"/>
</dbReference>
<dbReference type="AlphaFoldDB" id="X0XLS0"/>
<sequence length="82" mass="9259">EVNPSYYVFNNRILFEAVVKVRPDNVKKEYYLTDTISIIIAAGHKVAAVAAMRPEEAISVNTEAQLSEISRIMQCRMAENVK</sequence>
<dbReference type="SUPFAM" id="SSF53448">
    <property type="entry name" value="Nucleotide-diphospho-sugar transferases"/>
    <property type="match status" value="1"/>
</dbReference>
<dbReference type="InterPro" id="IPR029044">
    <property type="entry name" value="Nucleotide-diphossugar_trans"/>
</dbReference>
<gene>
    <name evidence="1" type="ORF">S01H1_83303</name>
</gene>
<feature type="non-terminal residue" evidence="1">
    <location>
        <position position="1"/>
    </location>
</feature>
<evidence type="ECO:0000313" key="1">
    <source>
        <dbReference type="EMBL" id="GAG44124.1"/>
    </source>
</evidence>
<dbReference type="Gene3D" id="3.90.550.10">
    <property type="entry name" value="Spore Coat Polysaccharide Biosynthesis Protein SpsA, Chain A"/>
    <property type="match status" value="1"/>
</dbReference>
<organism evidence="1">
    <name type="scientific">marine sediment metagenome</name>
    <dbReference type="NCBI Taxonomy" id="412755"/>
    <lineage>
        <taxon>unclassified sequences</taxon>
        <taxon>metagenomes</taxon>
        <taxon>ecological metagenomes</taxon>
    </lineage>
</organism>
<reference evidence="1" key="1">
    <citation type="journal article" date="2014" name="Front. Microbiol.">
        <title>High frequency of phylogenetically diverse reductive dehalogenase-homologous genes in deep subseafloor sedimentary metagenomes.</title>
        <authorList>
            <person name="Kawai M."/>
            <person name="Futagami T."/>
            <person name="Toyoda A."/>
            <person name="Takaki Y."/>
            <person name="Nishi S."/>
            <person name="Hori S."/>
            <person name="Arai W."/>
            <person name="Tsubouchi T."/>
            <person name="Morono Y."/>
            <person name="Uchiyama I."/>
            <person name="Ito T."/>
            <person name="Fujiyama A."/>
            <person name="Inagaki F."/>
            <person name="Takami H."/>
        </authorList>
    </citation>
    <scope>NUCLEOTIDE SEQUENCE</scope>
    <source>
        <strain evidence="1">Expedition CK06-06</strain>
    </source>
</reference>
<protein>
    <submittedName>
        <fullName evidence="1">Uncharacterized protein</fullName>
    </submittedName>
</protein>